<dbReference type="InterPro" id="IPR000175">
    <property type="entry name" value="Na/ntran_symport"/>
</dbReference>
<feature type="chain" id="PRO_5022774536" description="Transporter" evidence="8">
    <location>
        <begin position="27"/>
        <end position="481"/>
    </location>
</feature>
<evidence type="ECO:0000256" key="5">
    <source>
        <dbReference type="ARBA" id="ARBA00023136"/>
    </source>
</evidence>
<dbReference type="SUPFAM" id="SSF161070">
    <property type="entry name" value="SNF-like"/>
    <property type="match status" value="1"/>
</dbReference>
<dbReference type="PRINTS" id="PR00176">
    <property type="entry name" value="NANEUSMPORT"/>
</dbReference>
<keyword evidence="3 6" id="KW-0812">Transmembrane</keyword>
<evidence type="ECO:0000313" key="9">
    <source>
        <dbReference type="EMBL" id="VVE39703.1"/>
    </source>
</evidence>
<keyword evidence="10" id="KW-1185">Reference proteome</keyword>
<feature type="transmembrane region" description="Helical" evidence="7">
    <location>
        <begin position="416"/>
        <end position="439"/>
    </location>
</feature>
<evidence type="ECO:0000313" key="10">
    <source>
        <dbReference type="Proteomes" id="UP000333828"/>
    </source>
</evidence>
<keyword evidence="6" id="KW-0769">Symport</keyword>
<gene>
    <name evidence="9" type="ORF">PIN31115_04073</name>
</gene>
<dbReference type="GO" id="GO:0015293">
    <property type="term" value="F:symporter activity"/>
    <property type="evidence" value="ECO:0007669"/>
    <property type="project" value="UniProtKB-KW"/>
</dbReference>
<dbReference type="PANTHER" id="PTHR42948">
    <property type="entry name" value="TRANSPORTER"/>
    <property type="match status" value="1"/>
</dbReference>
<dbReference type="PROSITE" id="PS50267">
    <property type="entry name" value="NA_NEUROTRAN_SYMP_3"/>
    <property type="match status" value="1"/>
</dbReference>
<feature type="transmembrane region" description="Helical" evidence="7">
    <location>
        <begin position="291"/>
        <end position="318"/>
    </location>
</feature>
<reference evidence="9 10" key="1">
    <citation type="submission" date="2019-08" db="EMBL/GenBank/DDBJ databases">
        <authorList>
            <person name="Peeters C."/>
        </authorList>
    </citation>
    <scope>NUCLEOTIDE SEQUENCE [LARGE SCALE GENOMIC DNA]</scope>
    <source>
        <strain evidence="9 10">LMG 31115</strain>
    </source>
</reference>
<sequence length="481" mass="50315">MSHLPISPSAAPSTAAASVVSSAASASSTSTTASTNADRANPSVRGTWGSRMGFVLAAAGSAVGLGAVWKFPYVVGQHGGGAFLVVYLGCVLTLGVALLLAEMTIGRLTGKSATTAMRELGGRGWSWVGRIATFNAFAILSFYVVVGGWTVAYLLRALNGTVLAPDTLKLEAEFAAFIADPWASLANMAVFLGLAALIVAAGVQKGIERAGKWLMPALFLLMLAVIARALTLPGAMEGVAWFLKPDFSMISGKTLLEALGLAFFSLSLGAGMIVVYGSYLPKDAKLAGSAVWVATLATLACMLAGLMILPAVFAFGVAPNAGPGLTFITMPAIFAQMPFGHLVAIAFFLLLLFAALTSAVSLFEPVTAFLIDEYQWRRGPAVVAVLVATFSLGAPAALSFGVWSDVQLFGRTIFDLMDFVTINLLMPAGGLCVAILVGARIWPQARTVLVGTRAQWFLPVWRLILLVLTPLAILGIWYQSV</sequence>
<dbReference type="PANTHER" id="PTHR42948:SF1">
    <property type="entry name" value="TRANSPORTER"/>
    <property type="match status" value="1"/>
</dbReference>
<proteinExistence type="inferred from homology"/>
<feature type="transmembrane region" description="Helical" evidence="7">
    <location>
        <begin position="255"/>
        <end position="279"/>
    </location>
</feature>
<comment type="similarity">
    <text evidence="6">Belongs to the sodium:neurotransmitter symporter (SNF) (TC 2.A.22) family.</text>
</comment>
<dbReference type="InterPro" id="IPR037272">
    <property type="entry name" value="SNS_sf"/>
</dbReference>
<evidence type="ECO:0000256" key="4">
    <source>
        <dbReference type="ARBA" id="ARBA00022989"/>
    </source>
</evidence>
<feature type="transmembrane region" description="Helical" evidence="7">
    <location>
        <begin position="460"/>
        <end position="478"/>
    </location>
</feature>
<dbReference type="Pfam" id="PF00209">
    <property type="entry name" value="SNF"/>
    <property type="match status" value="2"/>
</dbReference>
<feature type="transmembrane region" description="Helical" evidence="7">
    <location>
        <begin position="338"/>
        <end position="360"/>
    </location>
</feature>
<keyword evidence="2 6" id="KW-0813">Transport</keyword>
<evidence type="ECO:0000256" key="1">
    <source>
        <dbReference type="ARBA" id="ARBA00004141"/>
    </source>
</evidence>
<dbReference type="CDD" id="cd10336">
    <property type="entry name" value="SLC6sbd_Tyt1-Like"/>
    <property type="match status" value="1"/>
</dbReference>
<comment type="subcellular location">
    <subcellularLocation>
        <location evidence="1">Membrane</location>
        <topology evidence="1">Multi-pass membrane protein</topology>
    </subcellularLocation>
</comment>
<feature type="transmembrane region" description="Helical" evidence="7">
    <location>
        <begin position="81"/>
        <end position="101"/>
    </location>
</feature>
<organism evidence="9 10">
    <name type="scientific">Pandoraea iniqua</name>
    <dbReference type="NCBI Taxonomy" id="2508288"/>
    <lineage>
        <taxon>Bacteria</taxon>
        <taxon>Pseudomonadati</taxon>
        <taxon>Pseudomonadota</taxon>
        <taxon>Betaproteobacteria</taxon>
        <taxon>Burkholderiales</taxon>
        <taxon>Burkholderiaceae</taxon>
        <taxon>Pandoraea</taxon>
    </lineage>
</organism>
<evidence type="ECO:0000256" key="8">
    <source>
        <dbReference type="SAM" id="SignalP"/>
    </source>
</evidence>
<dbReference type="RefSeq" id="WP_254439648.1">
    <property type="nucleotide sequence ID" value="NZ_CABPSI010000004.1"/>
</dbReference>
<dbReference type="InterPro" id="IPR047218">
    <property type="entry name" value="YocR/YhdH-like"/>
</dbReference>
<feature type="transmembrane region" description="Helical" evidence="7">
    <location>
        <begin position="174"/>
        <end position="201"/>
    </location>
</feature>
<dbReference type="GO" id="GO:0016020">
    <property type="term" value="C:membrane"/>
    <property type="evidence" value="ECO:0007669"/>
    <property type="project" value="UniProtKB-SubCell"/>
</dbReference>
<evidence type="ECO:0000256" key="6">
    <source>
        <dbReference type="RuleBase" id="RU003732"/>
    </source>
</evidence>
<dbReference type="NCBIfam" id="NF037979">
    <property type="entry name" value="Na_transp"/>
    <property type="match status" value="1"/>
</dbReference>
<name>A0A5E4XTV6_9BURK</name>
<dbReference type="EMBL" id="CABPSI010000004">
    <property type="protein sequence ID" value="VVE39703.1"/>
    <property type="molecule type" value="Genomic_DNA"/>
</dbReference>
<evidence type="ECO:0000256" key="2">
    <source>
        <dbReference type="ARBA" id="ARBA00022448"/>
    </source>
</evidence>
<keyword evidence="4 7" id="KW-1133">Transmembrane helix</keyword>
<feature type="transmembrane region" description="Helical" evidence="7">
    <location>
        <begin position="52"/>
        <end position="69"/>
    </location>
</feature>
<evidence type="ECO:0000256" key="7">
    <source>
        <dbReference type="SAM" id="Phobius"/>
    </source>
</evidence>
<feature type="transmembrane region" description="Helical" evidence="7">
    <location>
        <begin position="213"/>
        <end position="235"/>
    </location>
</feature>
<evidence type="ECO:0000256" key="3">
    <source>
        <dbReference type="ARBA" id="ARBA00022692"/>
    </source>
</evidence>
<feature type="signal peptide" evidence="8">
    <location>
        <begin position="1"/>
        <end position="26"/>
    </location>
</feature>
<feature type="transmembrane region" description="Helical" evidence="7">
    <location>
        <begin position="381"/>
        <end position="404"/>
    </location>
</feature>
<accession>A0A5E4XTV6</accession>
<dbReference type="AlphaFoldDB" id="A0A5E4XTV6"/>
<protein>
    <recommendedName>
        <fullName evidence="6">Transporter</fullName>
    </recommendedName>
</protein>
<dbReference type="Proteomes" id="UP000333828">
    <property type="component" value="Unassembled WGS sequence"/>
</dbReference>
<keyword evidence="5 7" id="KW-0472">Membrane</keyword>
<dbReference type="PROSITE" id="PS00610">
    <property type="entry name" value="NA_NEUROTRAN_SYMP_1"/>
    <property type="match status" value="1"/>
</dbReference>
<keyword evidence="8" id="KW-0732">Signal</keyword>
<feature type="transmembrane region" description="Helical" evidence="7">
    <location>
        <begin position="127"/>
        <end position="154"/>
    </location>
</feature>